<name>A0A8T1V9W0_9STRA</name>
<evidence type="ECO:0000313" key="2">
    <source>
        <dbReference type="EMBL" id="KAG7378072.1"/>
    </source>
</evidence>
<dbReference type="OrthoDB" id="90846at2759"/>
<dbReference type="Proteomes" id="UP000694044">
    <property type="component" value="Unassembled WGS sequence"/>
</dbReference>
<evidence type="ECO:0000313" key="3">
    <source>
        <dbReference type="Proteomes" id="UP000694044"/>
    </source>
</evidence>
<dbReference type="EMBL" id="JAGDFM010000456">
    <property type="protein sequence ID" value="KAG7378072.1"/>
    <property type="molecule type" value="Genomic_DNA"/>
</dbReference>
<gene>
    <name evidence="2" type="ORF">PHYPSEUDO_010589</name>
</gene>
<organism evidence="2 3">
    <name type="scientific">Phytophthora pseudosyringae</name>
    <dbReference type="NCBI Taxonomy" id="221518"/>
    <lineage>
        <taxon>Eukaryota</taxon>
        <taxon>Sar</taxon>
        <taxon>Stramenopiles</taxon>
        <taxon>Oomycota</taxon>
        <taxon>Peronosporomycetes</taxon>
        <taxon>Peronosporales</taxon>
        <taxon>Peronosporaceae</taxon>
        <taxon>Phytophthora</taxon>
    </lineage>
</organism>
<accession>A0A8T1V9W0</accession>
<proteinExistence type="predicted"/>
<evidence type="ECO:0000256" key="1">
    <source>
        <dbReference type="SAM" id="MobiDB-lite"/>
    </source>
</evidence>
<feature type="region of interest" description="Disordered" evidence="1">
    <location>
        <begin position="107"/>
        <end position="127"/>
    </location>
</feature>
<dbReference type="AlphaFoldDB" id="A0A8T1V9W0"/>
<comment type="caution">
    <text evidence="2">The sequence shown here is derived from an EMBL/GenBank/DDBJ whole genome shotgun (WGS) entry which is preliminary data.</text>
</comment>
<reference evidence="2" key="1">
    <citation type="submission" date="2021-02" db="EMBL/GenBank/DDBJ databases">
        <authorList>
            <person name="Palmer J.M."/>
        </authorList>
    </citation>
    <scope>NUCLEOTIDE SEQUENCE</scope>
    <source>
        <strain evidence="2">SCRP734</strain>
    </source>
</reference>
<keyword evidence="3" id="KW-1185">Reference proteome</keyword>
<protein>
    <submittedName>
        <fullName evidence="2">Uncharacterized protein</fullName>
    </submittedName>
</protein>
<sequence length="250" mass="28018">MMLPIELRTYREPDAQLQYEPFRTTVFTRSRDDLASARGPGALFREEWNSLAGNAQRYKPLSLYRTERDVNPTLTATVQRFYDPHESTDVGSQATRKGNAVVSLKSNVPRFDNGSSEEIRASQRGPGSYFPDRYHGAFPALFDKMTPRTVCLEKLQAKRTLAATFGIMPVPPANSPVATLPLRGRPARVRAPQSSDDLTVHRRTFADSLEIPVETTRLAPALTPRNAYSNPANRRCVLAMRTPDQPRESV</sequence>